<evidence type="ECO:0000256" key="1">
    <source>
        <dbReference type="PROSITE-ProRule" id="PRU00339"/>
    </source>
</evidence>
<dbReference type="Gene3D" id="1.10.287.110">
    <property type="entry name" value="DnaJ domain"/>
    <property type="match status" value="1"/>
</dbReference>
<dbReference type="CDD" id="cd06257">
    <property type="entry name" value="DnaJ"/>
    <property type="match status" value="1"/>
</dbReference>
<evidence type="ECO:0000256" key="3">
    <source>
        <dbReference type="SAM" id="Phobius"/>
    </source>
</evidence>
<dbReference type="PROSITE" id="PS50005">
    <property type="entry name" value="TPR"/>
    <property type="match status" value="1"/>
</dbReference>
<dbReference type="InterPro" id="IPR011990">
    <property type="entry name" value="TPR-like_helical_dom_sf"/>
</dbReference>
<dbReference type="Proteomes" id="UP000662873">
    <property type="component" value="Chromosome"/>
</dbReference>
<feature type="repeat" description="TPR" evidence="1">
    <location>
        <begin position="137"/>
        <end position="170"/>
    </location>
</feature>
<feature type="region of interest" description="Disordered" evidence="2">
    <location>
        <begin position="73"/>
        <end position="106"/>
    </location>
</feature>
<dbReference type="InterPro" id="IPR019734">
    <property type="entry name" value="TPR_rpt"/>
</dbReference>
<dbReference type="PANTHER" id="PTHR24074">
    <property type="entry name" value="CO-CHAPERONE PROTEIN DJLA"/>
    <property type="match status" value="1"/>
</dbReference>
<dbReference type="SUPFAM" id="SSF46565">
    <property type="entry name" value="Chaperone J-domain"/>
    <property type="match status" value="1"/>
</dbReference>
<proteinExistence type="predicted"/>
<dbReference type="InterPro" id="IPR001623">
    <property type="entry name" value="DnaJ_domain"/>
</dbReference>
<feature type="compositionally biased region" description="Low complexity" evidence="2">
    <location>
        <begin position="76"/>
        <end position="104"/>
    </location>
</feature>
<name>A0A809REW2_9BACT</name>
<keyword evidence="3" id="KW-1133">Transmembrane helix</keyword>
<keyword evidence="3" id="KW-0812">Transmembrane</keyword>
<dbReference type="InterPro" id="IPR050817">
    <property type="entry name" value="DjlA_DnaK_co-chaperone"/>
</dbReference>
<feature type="transmembrane region" description="Helical" evidence="3">
    <location>
        <begin position="278"/>
        <end position="299"/>
    </location>
</feature>
<dbReference type="EMBL" id="AP021858">
    <property type="protein sequence ID" value="BBO22955.1"/>
    <property type="molecule type" value="Genomic_DNA"/>
</dbReference>
<dbReference type="KEGG" id="npy:NPRO_05500"/>
<dbReference type="Gene3D" id="1.25.40.10">
    <property type="entry name" value="Tetratricopeptide repeat domain"/>
    <property type="match status" value="1"/>
</dbReference>
<gene>
    <name evidence="5" type="ORF">NPRO_05500</name>
</gene>
<dbReference type="PROSITE" id="PS00636">
    <property type="entry name" value="DNAJ_1"/>
    <property type="match status" value="1"/>
</dbReference>
<protein>
    <recommendedName>
        <fullName evidence="4">J domain-containing protein</fullName>
    </recommendedName>
</protein>
<evidence type="ECO:0000256" key="2">
    <source>
        <dbReference type="SAM" id="MobiDB-lite"/>
    </source>
</evidence>
<feature type="transmembrane region" description="Helical" evidence="3">
    <location>
        <begin position="201"/>
        <end position="219"/>
    </location>
</feature>
<feature type="transmembrane region" description="Helical" evidence="3">
    <location>
        <begin position="339"/>
        <end position="358"/>
    </location>
</feature>
<dbReference type="SUPFAM" id="SSF48452">
    <property type="entry name" value="TPR-like"/>
    <property type="match status" value="1"/>
</dbReference>
<feature type="transmembrane region" description="Helical" evidence="3">
    <location>
        <begin position="311"/>
        <end position="330"/>
    </location>
</feature>
<feature type="transmembrane region" description="Helical" evidence="3">
    <location>
        <begin position="239"/>
        <end position="258"/>
    </location>
</feature>
<dbReference type="PROSITE" id="PS50076">
    <property type="entry name" value="DNAJ_2"/>
    <property type="match status" value="1"/>
</dbReference>
<reference evidence="5" key="1">
    <citation type="journal article" name="DNA Res.">
        <title>The physiological potential of anammox bacteria as revealed by their core genome structure.</title>
        <authorList>
            <person name="Okubo T."/>
            <person name="Toyoda A."/>
            <person name="Fukuhara K."/>
            <person name="Uchiyama I."/>
            <person name="Harigaya Y."/>
            <person name="Kuroiwa M."/>
            <person name="Suzuki T."/>
            <person name="Murakami Y."/>
            <person name="Suwa Y."/>
            <person name="Takami H."/>
        </authorList>
    </citation>
    <scope>NUCLEOTIDE SEQUENCE</scope>
    <source>
        <strain evidence="5">317325-2</strain>
    </source>
</reference>
<evidence type="ECO:0000313" key="6">
    <source>
        <dbReference type="Proteomes" id="UP000662873"/>
    </source>
</evidence>
<dbReference type="Pfam" id="PF00226">
    <property type="entry name" value="DnaJ"/>
    <property type="match status" value="1"/>
</dbReference>
<dbReference type="InterPro" id="IPR036869">
    <property type="entry name" value="J_dom_sf"/>
</dbReference>
<dbReference type="SMART" id="SM00271">
    <property type="entry name" value="DnaJ"/>
    <property type="match status" value="1"/>
</dbReference>
<evidence type="ECO:0000313" key="5">
    <source>
        <dbReference type="EMBL" id="BBO22955.1"/>
    </source>
</evidence>
<dbReference type="InterPro" id="IPR018253">
    <property type="entry name" value="DnaJ_domain_CS"/>
</dbReference>
<feature type="domain" description="J" evidence="4">
    <location>
        <begin position="7"/>
        <end position="71"/>
    </location>
</feature>
<keyword evidence="3" id="KW-0472">Membrane</keyword>
<dbReference type="AlphaFoldDB" id="A0A809REW2"/>
<dbReference type="PRINTS" id="PR00625">
    <property type="entry name" value="JDOMAIN"/>
</dbReference>
<evidence type="ECO:0000259" key="4">
    <source>
        <dbReference type="PROSITE" id="PS50076"/>
    </source>
</evidence>
<accession>A0A809REW2</accession>
<keyword evidence="1" id="KW-0802">TPR repeat</keyword>
<organism evidence="5 6">
    <name type="scientific">Candidatus Nitrosymbiomonas proteolyticus</name>
    <dbReference type="NCBI Taxonomy" id="2608984"/>
    <lineage>
        <taxon>Bacteria</taxon>
        <taxon>Bacillati</taxon>
        <taxon>Armatimonadota</taxon>
        <taxon>Armatimonadota incertae sedis</taxon>
        <taxon>Candidatus Nitrosymbiomonas</taxon>
    </lineage>
</organism>
<sequence>MPTLQPDHYRALGIARDSTPEQIRSAFRKLVLKYHPDRSKDPKTVDTFMRITAAYEVLSDPERKANYDRLLQLSTQPSRPTARPSAPRSSAASSSSRARQAPTSDAVERLREQLRRGKLFEAEITANEVLREDPKSGFAYGVLGDIARTRGDYPRASKMYAFALQMEPGNAHYLTRHLETLGILNQRTRSASGSGSSGSKAAAFLIGVVSVLLAGMFVATSPEKSALAGVTPVDTWTVGLLAVLALCGVAVGSALSIARLVDRFDATGATTMGRITPWVALMFVAVINFWASCFLFLVVSSVQRVFDSSTSRLLAAVGGVIAFLSLSALVSRQLDPLQVFLWGGNVSYVGAVCGWMVADALGAR</sequence>